<feature type="domain" description="Amidohydrolase-related" evidence="1">
    <location>
        <begin position="51"/>
        <end position="389"/>
    </location>
</feature>
<dbReference type="InterPro" id="IPR011059">
    <property type="entry name" value="Metal-dep_hydrolase_composite"/>
</dbReference>
<evidence type="ECO:0000313" key="3">
    <source>
        <dbReference type="Proteomes" id="UP000199019"/>
    </source>
</evidence>
<dbReference type="STRING" id="587636.SAMN05216199_3111"/>
<dbReference type="SUPFAM" id="SSF51556">
    <property type="entry name" value="Metallo-dependent hydrolases"/>
    <property type="match status" value="1"/>
</dbReference>
<dbReference type="OrthoDB" id="3189065at2"/>
<gene>
    <name evidence="2" type="ORF">SAMN05216199_3111</name>
</gene>
<dbReference type="Gene3D" id="2.30.40.10">
    <property type="entry name" value="Urease, subunit C, domain 1"/>
    <property type="match status" value="1"/>
</dbReference>
<dbReference type="RefSeq" id="WP_091759914.1">
    <property type="nucleotide sequence ID" value="NZ_FOHB01000005.1"/>
</dbReference>
<protein>
    <submittedName>
        <fullName evidence="2">Imidazolonepropionase</fullName>
    </submittedName>
</protein>
<dbReference type="Gene3D" id="3.20.20.140">
    <property type="entry name" value="Metal-dependent hydrolases"/>
    <property type="match status" value="1"/>
</dbReference>
<name>A0A1H9WR02_9MICO</name>
<reference evidence="3" key="1">
    <citation type="submission" date="2016-10" db="EMBL/GenBank/DDBJ databases">
        <authorList>
            <person name="Varghese N."/>
            <person name="Submissions S."/>
        </authorList>
    </citation>
    <scope>NUCLEOTIDE SEQUENCE [LARGE SCALE GENOMIC DNA]</scope>
    <source>
        <strain evidence="3">CGMCC 1.6963</strain>
    </source>
</reference>
<dbReference type="AlphaFoldDB" id="A0A1H9WR02"/>
<dbReference type="InterPro" id="IPR032466">
    <property type="entry name" value="Metal_Hydrolase"/>
</dbReference>
<accession>A0A1H9WR02</accession>
<organism evidence="2 3">
    <name type="scientific">Pedococcus cremeus</name>
    <dbReference type="NCBI Taxonomy" id="587636"/>
    <lineage>
        <taxon>Bacteria</taxon>
        <taxon>Bacillati</taxon>
        <taxon>Actinomycetota</taxon>
        <taxon>Actinomycetes</taxon>
        <taxon>Micrococcales</taxon>
        <taxon>Intrasporangiaceae</taxon>
        <taxon>Pedococcus</taxon>
    </lineage>
</organism>
<evidence type="ECO:0000259" key="1">
    <source>
        <dbReference type="Pfam" id="PF01979"/>
    </source>
</evidence>
<evidence type="ECO:0000313" key="2">
    <source>
        <dbReference type="EMBL" id="SES36097.1"/>
    </source>
</evidence>
<dbReference type="PANTHER" id="PTHR43135:SF3">
    <property type="entry name" value="ALPHA-D-RIBOSE 1-METHYLPHOSPHONATE 5-TRIPHOSPHATE DIPHOSPHATASE"/>
    <property type="match status" value="1"/>
</dbReference>
<dbReference type="InterPro" id="IPR051781">
    <property type="entry name" value="Metallo-dep_Hydrolase"/>
</dbReference>
<dbReference type="GO" id="GO:0016810">
    <property type="term" value="F:hydrolase activity, acting on carbon-nitrogen (but not peptide) bonds"/>
    <property type="evidence" value="ECO:0007669"/>
    <property type="project" value="InterPro"/>
</dbReference>
<dbReference type="EMBL" id="FOHB01000005">
    <property type="protein sequence ID" value="SES36097.1"/>
    <property type="molecule type" value="Genomic_DNA"/>
</dbReference>
<dbReference type="InterPro" id="IPR006680">
    <property type="entry name" value="Amidohydro-rel"/>
</dbReference>
<dbReference type="PANTHER" id="PTHR43135">
    <property type="entry name" value="ALPHA-D-RIBOSE 1-METHYLPHOSPHONATE 5-TRIPHOSPHATE DIPHOSPHATASE"/>
    <property type="match status" value="1"/>
</dbReference>
<dbReference type="Proteomes" id="UP000199019">
    <property type="component" value="Unassembled WGS sequence"/>
</dbReference>
<sequence length="402" mass="42066">MHAIRAPHVFDGTRFLTGGATVLLDGDRIVDVNSGPWDPPEGVEVTDYGGTILPGLIDCHTHLVADATFGGLERAGAMSDHEVESVITQSLTAHASAGVTTVRDLGDRGYLTLGFRERPGLPRVVAAGPPMTTPGGHCHFLGGVVEGDPGVAVAERAERGVDVVKVMASGGFATPGTDQLGAQFTSEELAAMVDHAHNAGLPIVAHAHSLLGIRNALAAGVDGIEHFTALTLDGPQIDDQLLEEMARRAIYVDLTMGNDRSLHALMPEPPPQFRALAARLGFTTFDEFYVSRISVLGRLRKHGVAVITGVDSGMGPPKRHGNVWRTVGEMVDGGYPVADALAAATSVAAEACGLGAETGRLVKGFSADLLLVDGDVSEDVSLLSKPREVLLRGEKVKAPKPD</sequence>
<keyword evidence="3" id="KW-1185">Reference proteome</keyword>
<dbReference type="Pfam" id="PF01979">
    <property type="entry name" value="Amidohydro_1"/>
    <property type="match status" value="1"/>
</dbReference>
<proteinExistence type="predicted"/>
<dbReference type="SUPFAM" id="SSF51338">
    <property type="entry name" value="Composite domain of metallo-dependent hydrolases"/>
    <property type="match status" value="2"/>
</dbReference>